<reference evidence="1 2" key="1">
    <citation type="submission" date="2018-05" db="EMBL/GenBank/DDBJ databases">
        <title>Complete Genome Sequence of Deinococcus sp. strain 17bor-2.</title>
        <authorList>
            <person name="Srinivasan S."/>
        </authorList>
    </citation>
    <scope>NUCLEOTIDE SEQUENCE [LARGE SCALE GENOMIC DNA]</scope>
    <source>
        <strain evidence="1 2">17bor-2</strain>
    </source>
</reference>
<dbReference type="Proteomes" id="UP000245368">
    <property type="component" value="Chromosome"/>
</dbReference>
<gene>
    <name evidence="1" type="ORF">DKM44_14490</name>
</gene>
<name>A0A2Z3JGK1_9DEIO</name>
<sequence>MPWNLKKAPGNHIKAYDEGAHDPDWLKALNRWTWKKVKGECRWTTSGPCPRCGHPTELEVEAPVTVRVAFDGEGGRESRIELPCRPPQEVEFRCYCGVEHKAGKTGCGLRIEGMKGP</sequence>
<organism evidence="1 2">
    <name type="scientific">Deinococcus irradiatisoli</name>
    <dbReference type="NCBI Taxonomy" id="2202254"/>
    <lineage>
        <taxon>Bacteria</taxon>
        <taxon>Thermotogati</taxon>
        <taxon>Deinococcota</taxon>
        <taxon>Deinococci</taxon>
        <taxon>Deinococcales</taxon>
        <taxon>Deinococcaceae</taxon>
        <taxon>Deinococcus</taxon>
    </lineage>
</organism>
<evidence type="ECO:0000313" key="2">
    <source>
        <dbReference type="Proteomes" id="UP000245368"/>
    </source>
</evidence>
<dbReference type="AlphaFoldDB" id="A0A2Z3JGK1"/>
<evidence type="ECO:0000313" key="1">
    <source>
        <dbReference type="EMBL" id="AWN24287.1"/>
    </source>
</evidence>
<dbReference type="RefSeq" id="WP_109828012.1">
    <property type="nucleotide sequence ID" value="NZ_CP029494.1"/>
</dbReference>
<protein>
    <submittedName>
        <fullName evidence="1">Uncharacterized protein</fullName>
    </submittedName>
</protein>
<accession>A0A2Z3JGK1</accession>
<proteinExistence type="predicted"/>
<dbReference type="EMBL" id="CP029494">
    <property type="protein sequence ID" value="AWN24287.1"/>
    <property type="molecule type" value="Genomic_DNA"/>
</dbReference>
<dbReference type="OrthoDB" id="5194016at2"/>
<dbReference type="KEGG" id="dez:DKM44_14490"/>
<keyword evidence="2" id="KW-1185">Reference proteome</keyword>